<dbReference type="EMBL" id="CP001744">
    <property type="protein sequence ID" value="ADG69872.1"/>
    <property type="molecule type" value="Genomic_DNA"/>
</dbReference>
<dbReference type="eggNOG" id="ENOG502ZP8Q">
    <property type="taxonomic scope" value="Bacteria"/>
</dbReference>
<proteinExistence type="predicted"/>
<dbReference type="AlphaFoldDB" id="D5SY79"/>
<dbReference type="Proteomes" id="UP000002220">
    <property type="component" value="Chromosome"/>
</dbReference>
<dbReference type="RefSeq" id="WP_013112303.1">
    <property type="nucleotide sequence ID" value="NC_014148.1"/>
</dbReference>
<sequence length="174" mass="19963">MVMMPRSLRDSLPALLVADADKWWVSLKEDDRAELVRLCDSRKEIFLFETFDPSNDNAKISGGKFLPHDDGLGLQEWGEDWFDSLSSNPELMIVYDPQVRTFHVGCNRHTLARNCFRHGRINGDFQCPLLDATCLMDQIRKNRVTVELRLIKAIHNCNELSNPPKSAGNRDFQS</sequence>
<keyword evidence="2" id="KW-1185">Reference proteome</keyword>
<protein>
    <submittedName>
        <fullName evidence="1">Uncharacterized protein</fullName>
    </submittedName>
</protein>
<dbReference type="OrthoDB" id="280837at2"/>
<dbReference type="HOGENOM" id="CLU_1538665_0_0_0"/>
<organism evidence="1 2">
    <name type="scientific">Planctopirus limnophila (strain ATCC 43296 / DSM 3776 / IFAM 1008 / Mu 290)</name>
    <name type="common">Planctomyces limnophilus</name>
    <dbReference type="NCBI Taxonomy" id="521674"/>
    <lineage>
        <taxon>Bacteria</taxon>
        <taxon>Pseudomonadati</taxon>
        <taxon>Planctomycetota</taxon>
        <taxon>Planctomycetia</taxon>
        <taxon>Planctomycetales</taxon>
        <taxon>Planctomycetaceae</taxon>
        <taxon>Planctopirus</taxon>
    </lineage>
</organism>
<name>D5SY79_PLAL2</name>
<dbReference type="KEGG" id="plm:Plim_4061"/>
<dbReference type="STRING" id="521674.Plim_4061"/>
<evidence type="ECO:0000313" key="1">
    <source>
        <dbReference type="EMBL" id="ADG69872.1"/>
    </source>
</evidence>
<reference evidence="1 2" key="1">
    <citation type="journal article" date="2010" name="Stand. Genomic Sci.">
        <title>Complete genome sequence of Planctomyces limnophilus type strain (Mu 290).</title>
        <authorList>
            <person name="Labutti K."/>
            <person name="Sikorski J."/>
            <person name="Schneider S."/>
            <person name="Nolan M."/>
            <person name="Lucas S."/>
            <person name="Glavina Del Rio T."/>
            <person name="Tice H."/>
            <person name="Cheng J.F."/>
            <person name="Goodwin L."/>
            <person name="Pitluck S."/>
            <person name="Liolios K."/>
            <person name="Ivanova N."/>
            <person name="Mavromatis K."/>
            <person name="Mikhailova N."/>
            <person name="Pati A."/>
            <person name="Chen A."/>
            <person name="Palaniappan K."/>
            <person name="Land M."/>
            <person name="Hauser L."/>
            <person name="Chang Y.J."/>
            <person name="Jeffries C.D."/>
            <person name="Tindall B.J."/>
            <person name="Rohde M."/>
            <person name="Goker M."/>
            <person name="Woyke T."/>
            <person name="Bristow J."/>
            <person name="Eisen J.A."/>
            <person name="Markowitz V."/>
            <person name="Hugenholtz P."/>
            <person name="Kyrpides N.C."/>
            <person name="Klenk H.P."/>
            <person name="Lapidus A."/>
        </authorList>
    </citation>
    <scope>NUCLEOTIDE SEQUENCE [LARGE SCALE GENOMIC DNA]</scope>
    <source>
        <strain evidence="2">ATCC 43296 / DSM 3776 / IFAM 1008 / 290</strain>
    </source>
</reference>
<accession>D5SY79</accession>
<gene>
    <name evidence="1" type="ordered locus">Plim_4061</name>
</gene>
<evidence type="ECO:0000313" key="2">
    <source>
        <dbReference type="Proteomes" id="UP000002220"/>
    </source>
</evidence>